<feature type="transmembrane region" description="Helical" evidence="1">
    <location>
        <begin position="141"/>
        <end position="165"/>
    </location>
</feature>
<evidence type="ECO:0000313" key="3">
    <source>
        <dbReference type="Proteomes" id="UP000696573"/>
    </source>
</evidence>
<sequence>MAYPTIAIGHLLIQINGFPVDSEEYLTQNLLSCRERCDKGVPLPYDSPDGSHLATHAELYPQILAMNPALRIQDSFFYICAATLSYGLLTPTKPRTVMKSVLFAVGLAWCCAVKIALMVKLSRNGDSSSTMGFPMEVLVGLVLHSCLPLTKLYAALISPIFVLTIPAIMLANLYLTLIFFSTAIGFMWNILFIEVDILF</sequence>
<keyword evidence="3" id="KW-1185">Reference proteome</keyword>
<evidence type="ECO:0000256" key="1">
    <source>
        <dbReference type="SAM" id="Phobius"/>
    </source>
</evidence>
<dbReference type="Proteomes" id="UP000696573">
    <property type="component" value="Unassembled WGS sequence"/>
</dbReference>
<keyword evidence="1" id="KW-0812">Transmembrane</keyword>
<evidence type="ECO:0000313" key="2">
    <source>
        <dbReference type="EMBL" id="CAH0028102.1"/>
    </source>
</evidence>
<accession>A0A9N9VRB5</accession>
<feature type="transmembrane region" description="Helical" evidence="1">
    <location>
        <begin position="101"/>
        <end position="121"/>
    </location>
</feature>
<reference evidence="2" key="1">
    <citation type="submission" date="2021-10" db="EMBL/GenBank/DDBJ databases">
        <authorList>
            <person name="Piombo E."/>
        </authorList>
    </citation>
    <scope>NUCLEOTIDE SEQUENCE</scope>
</reference>
<dbReference type="OrthoDB" id="3552356at2759"/>
<protein>
    <submittedName>
        <fullName evidence="2">Uncharacterized protein</fullName>
    </submittedName>
</protein>
<gene>
    <name evidence="2" type="ORF">CRHIZ90672A_00002076</name>
</gene>
<proteinExistence type="predicted"/>
<keyword evidence="1" id="KW-0472">Membrane</keyword>
<name>A0A9N9VRB5_9HYPO</name>
<dbReference type="EMBL" id="CABFNQ020000730">
    <property type="protein sequence ID" value="CAH0028102.1"/>
    <property type="molecule type" value="Genomic_DNA"/>
</dbReference>
<feature type="non-terminal residue" evidence="2">
    <location>
        <position position="1"/>
    </location>
</feature>
<organism evidence="2 3">
    <name type="scientific">Clonostachys rhizophaga</name>
    <dbReference type="NCBI Taxonomy" id="160324"/>
    <lineage>
        <taxon>Eukaryota</taxon>
        <taxon>Fungi</taxon>
        <taxon>Dikarya</taxon>
        <taxon>Ascomycota</taxon>
        <taxon>Pezizomycotina</taxon>
        <taxon>Sordariomycetes</taxon>
        <taxon>Hypocreomycetidae</taxon>
        <taxon>Hypocreales</taxon>
        <taxon>Bionectriaceae</taxon>
        <taxon>Clonostachys</taxon>
    </lineage>
</organism>
<comment type="caution">
    <text evidence="2">The sequence shown here is derived from an EMBL/GenBank/DDBJ whole genome shotgun (WGS) entry which is preliminary data.</text>
</comment>
<feature type="transmembrane region" description="Helical" evidence="1">
    <location>
        <begin position="172"/>
        <end position="193"/>
    </location>
</feature>
<dbReference type="AlphaFoldDB" id="A0A9N9VRB5"/>
<keyword evidence="1" id="KW-1133">Transmembrane helix</keyword>